<evidence type="ECO:0000256" key="3">
    <source>
        <dbReference type="ARBA" id="ARBA00022771"/>
    </source>
</evidence>
<dbReference type="GO" id="GO:0003906">
    <property type="term" value="F:DNA-(apurinic or apyrimidinic site) endonuclease activity"/>
    <property type="evidence" value="ECO:0007669"/>
    <property type="project" value="InterPro"/>
</dbReference>
<feature type="coiled-coil region" evidence="6">
    <location>
        <begin position="72"/>
        <end position="99"/>
    </location>
</feature>
<evidence type="ECO:0000259" key="9">
    <source>
        <dbReference type="PROSITE" id="PS51066"/>
    </source>
</evidence>
<dbReference type="PANTHER" id="PTHR24379:SF121">
    <property type="entry name" value="C2H2-TYPE DOMAIN-CONTAINING PROTEIN"/>
    <property type="match status" value="1"/>
</dbReference>
<proteinExistence type="predicted"/>
<evidence type="ECO:0000256" key="2">
    <source>
        <dbReference type="ARBA" id="ARBA00022737"/>
    </source>
</evidence>
<keyword evidence="3 5" id="KW-0863">Zinc-finger</keyword>
<reference evidence="10 11" key="1">
    <citation type="journal article" date="2016" name="Genome Biol. Evol.">
        <title>Gene Family Evolution Reflects Adaptation to Soil Environmental Stressors in the Genome of the Collembolan Orchesella cincta.</title>
        <authorList>
            <person name="Faddeeva-Vakhrusheva A."/>
            <person name="Derks M.F."/>
            <person name="Anvar S.Y."/>
            <person name="Agamennone V."/>
            <person name="Suring W."/>
            <person name="Smit S."/>
            <person name="van Straalen N.M."/>
            <person name="Roelofs D."/>
        </authorList>
    </citation>
    <scope>NUCLEOTIDE SEQUENCE [LARGE SCALE GENOMIC DNA]</scope>
    <source>
        <tissue evidence="10">Mixed pool</tissue>
    </source>
</reference>
<name>A0A1D2MK42_ORCCI</name>
<evidence type="ECO:0000259" key="8">
    <source>
        <dbReference type="PROSITE" id="PS50157"/>
    </source>
</evidence>
<evidence type="ECO:0000256" key="4">
    <source>
        <dbReference type="ARBA" id="ARBA00022833"/>
    </source>
</evidence>
<dbReference type="GO" id="GO:0008270">
    <property type="term" value="F:zinc ion binding"/>
    <property type="evidence" value="ECO:0007669"/>
    <property type="project" value="UniProtKB-KW"/>
</dbReference>
<feature type="domain" description="C2H2-type" evidence="8">
    <location>
        <begin position="469"/>
        <end position="494"/>
    </location>
</feature>
<organism evidence="10 11">
    <name type="scientific">Orchesella cincta</name>
    <name type="common">Springtail</name>
    <name type="synonym">Podura cincta</name>
    <dbReference type="NCBI Taxonomy" id="48709"/>
    <lineage>
        <taxon>Eukaryota</taxon>
        <taxon>Metazoa</taxon>
        <taxon>Ecdysozoa</taxon>
        <taxon>Arthropoda</taxon>
        <taxon>Hexapoda</taxon>
        <taxon>Collembola</taxon>
        <taxon>Entomobryomorpha</taxon>
        <taxon>Entomobryoidea</taxon>
        <taxon>Orchesellidae</taxon>
        <taxon>Orchesellinae</taxon>
        <taxon>Orchesella</taxon>
    </lineage>
</organism>
<dbReference type="GO" id="GO:0016799">
    <property type="term" value="F:hydrolase activity, hydrolyzing N-glycosyl compounds"/>
    <property type="evidence" value="ECO:0007669"/>
    <property type="project" value="InterPro"/>
</dbReference>
<dbReference type="Gene3D" id="3.30.160.60">
    <property type="entry name" value="Classic Zinc Finger"/>
    <property type="match status" value="2"/>
</dbReference>
<evidence type="ECO:0000256" key="5">
    <source>
        <dbReference type="PROSITE-ProRule" id="PRU00042"/>
    </source>
</evidence>
<feature type="domain" description="C2H2-type" evidence="8">
    <location>
        <begin position="369"/>
        <end position="397"/>
    </location>
</feature>
<dbReference type="PROSITE" id="PS00028">
    <property type="entry name" value="ZINC_FINGER_C2H2_1"/>
    <property type="match status" value="4"/>
</dbReference>
<evidence type="ECO:0000313" key="10">
    <source>
        <dbReference type="EMBL" id="ODM93340.1"/>
    </source>
</evidence>
<evidence type="ECO:0000256" key="1">
    <source>
        <dbReference type="ARBA" id="ARBA00022723"/>
    </source>
</evidence>
<feature type="domain" description="C2H2-type" evidence="8">
    <location>
        <begin position="550"/>
        <end position="578"/>
    </location>
</feature>
<dbReference type="GO" id="GO:0006284">
    <property type="term" value="P:base-excision repair"/>
    <property type="evidence" value="ECO:0007669"/>
    <property type="project" value="InterPro"/>
</dbReference>
<feature type="domain" description="FPG-type" evidence="9">
    <location>
        <begin position="599"/>
        <end position="635"/>
    </location>
</feature>
<feature type="compositionally biased region" description="Polar residues" evidence="7">
    <location>
        <begin position="182"/>
        <end position="191"/>
    </location>
</feature>
<feature type="region of interest" description="Disordered" evidence="7">
    <location>
        <begin position="178"/>
        <end position="208"/>
    </location>
</feature>
<accession>A0A1D2MK42</accession>
<dbReference type="PROSITE" id="PS51066">
    <property type="entry name" value="ZF_FPG_2"/>
    <property type="match status" value="1"/>
</dbReference>
<keyword evidence="11" id="KW-1185">Reference proteome</keyword>
<dbReference type="SMART" id="SM00355">
    <property type="entry name" value="ZnF_C2H2"/>
    <property type="match status" value="4"/>
</dbReference>
<dbReference type="PANTHER" id="PTHR24379">
    <property type="entry name" value="KRAB AND ZINC FINGER DOMAIN-CONTAINING"/>
    <property type="match status" value="1"/>
</dbReference>
<keyword evidence="4" id="KW-0862">Zinc</keyword>
<evidence type="ECO:0000256" key="6">
    <source>
        <dbReference type="SAM" id="Coils"/>
    </source>
</evidence>
<protein>
    <submittedName>
        <fullName evidence="10">Hypermethylated in cancer 1 protein</fullName>
    </submittedName>
</protein>
<dbReference type="InterPro" id="IPR036236">
    <property type="entry name" value="Znf_C2H2_sf"/>
</dbReference>
<dbReference type="InterPro" id="IPR013087">
    <property type="entry name" value="Znf_C2H2_type"/>
</dbReference>
<evidence type="ECO:0000313" key="11">
    <source>
        <dbReference type="Proteomes" id="UP000094527"/>
    </source>
</evidence>
<dbReference type="InterPro" id="IPR000214">
    <property type="entry name" value="Znf_DNA_glyclase/AP_lyase"/>
</dbReference>
<feature type="region of interest" description="Disordered" evidence="7">
    <location>
        <begin position="127"/>
        <end position="158"/>
    </location>
</feature>
<feature type="region of interest" description="Disordered" evidence="7">
    <location>
        <begin position="644"/>
        <end position="671"/>
    </location>
</feature>
<keyword evidence="6" id="KW-0175">Coiled coil</keyword>
<sequence>MVKMEENYCPVCGEETTTETTSNATNTGRFVKEPEFAKVFPCFLRVFEVKDPPWFEKAFVFCSECSRQLTVVSELEEVMKEVERRLKESEKVVQDKLKSSESKFQSSGVYGRDKRYWKVREQYLSKEANGGTQERDPEPGSSTLASLLTSQQKQPEYVSVEVDPSVAEDFLDEGEIADAYHSSPSGDTQLENPVPRPRRHRAPPKRFNSDAIYQPKKKRREETSIKTGRRITSIPKDVHQTIKVEEGEEQELYQILDEMVCPTAPQHVSAPSSQSSSMTFTTDPLAFAQQLDGGVVEYIKVEVTPEDDTLTSLKASLASSGSQLKEHVSDFNAPTGLLNVPSNSPREDVNLPSLEKVKTRVRKEQPVLPTCDVCADRFAEKSLLDAHIVEVHQSQENYDKLVTEKVKEAELRWGTPGKPVVTHFGIRLDKIGDGKQYQCSACDAIVPITQSNPGTQPRQHVVQYHTDFCKCTVCGKKFGNNTDLQRHVTQVHQGILTTKTKKFECSVCLKPLWSNNQVTFHMWSHYNQEERVAALARGEEKRPKPPKRKIECTKCIKKFFKEEELQRHMNFAHNPSTHQQEIVKVDESTFIFHSVTLSKVFGGEKYKCSACDSILETMKAAKSHGSTSYCPTCEKPFVGKKPREITSGLTTARGGKTGGGRRERSAAYDSK</sequence>
<evidence type="ECO:0000256" key="7">
    <source>
        <dbReference type="SAM" id="MobiDB-lite"/>
    </source>
</evidence>
<keyword evidence="2" id="KW-0677">Repeat</keyword>
<dbReference type="EMBL" id="LJIJ01001018">
    <property type="protein sequence ID" value="ODM93340.1"/>
    <property type="molecule type" value="Genomic_DNA"/>
</dbReference>
<dbReference type="SUPFAM" id="SSF57667">
    <property type="entry name" value="beta-beta-alpha zinc fingers"/>
    <property type="match status" value="1"/>
</dbReference>
<feature type="compositionally biased region" description="Basic and acidic residues" evidence="7">
    <location>
        <begin position="660"/>
        <end position="671"/>
    </location>
</feature>
<gene>
    <name evidence="10" type="ORF">Ocin01_13342</name>
</gene>
<dbReference type="Proteomes" id="UP000094527">
    <property type="component" value="Unassembled WGS sequence"/>
</dbReference>
<keyword evidence="1" id="KW-0479">Metal-binding</keyword>
<dbReference type="AlphaFoldDB" id="A0A1D2MK42"/>
<feature type="compositionally biased region" description="Low complexity" evidence="7">
    <location>
        <begin position="141"/>
        <end position="150"/>
    </location>
</feature>
<dbReference type="STRING" id="48709.A0A1D2MK42"/>
<dbReference type="OrthoDB" id="7773830at2759"/>
<dbReference type="PROSITE" id="PS50157">
    <property type="entry name" value="ZINC_FINGER_C2H2_2"/>
    <property type="match status" value="3"/>
</dbReference>
<comment type="caution">
    <text evidence="10">The sequence shown here is derived from an EMBL/GenBank/DDBJ whole genome shotgun (WGS) entry which is preliminary data.</text>
</comment>